<feature type="region of interest" description="Disordered" evidence="1">
    <location>
        <begin position="212"/>
        <end position="241"/>
    </location>
</feature>
<evidence type="ECO:0000313" key="4">
    <source>
        <dbReference type="Proteomes" id="UP001465976"/>
    </source>
</evidence>
<feature type="transmembrane region" description="Helical" evidence="2">
    <location>
        <begin position="114"/>
        <end position="138"/>
    </location>
</feature>
<evidence type="ECO:0000256" key="1">
    <source>
        <dbReference type="SAM" id="MobiDB-lite"/>
    </source>
</evidence>
<keyword evidence="2" id="KW-1133">Transmembrane helix</keyword>
<keyword evidence="2" id="KW-0472">Membrane</keyword>
<accession>A0ABR3ENV7</accession>
<proteinExistence type="predicted"/>
<evidence type="ECO:0000256" key="2">
    <source>
        <dbReference type="SAM" id="Phobius"/>
    </source>
</evidence>
<dbReference type="EMBL" id="JBAHYK010002731">
    <property type="protein sequence ID" value="KAL0564516.1"/>
    <property type="molecule type" value="Genomic_DNA"/>
</dbReference>
<feature type="compositionally biased region" description="Polar residues" evidence="1">
    <location>
        <begin position="215"/>
        <end position="226"/>
    </location>
</feature>
<protein>
    <submittedName>
        <fullName evidence="3">Uncharacterized protein</fullName>
    </submittedName>
</protein>
<keyword evidence="2" id="KW-0812">Transmembrane</keyword>
<gene>
    <name evidence="3" type="ORF">V5O48_017529</name>
</gene>
<name>A0ABR3ENV7_9AGAR</name>
<organism evidence="3 4">
    <name type="scientific">Marasmius crinis-equi</name>
    <dbReference type="NCBI Taxonomy" id="585013"/>
    <lineage>
        <taxon>Eukaryota</taxon>
        <taxon>Fungi</taxon>
        <taxon>Dikarya</taxon>
        <taxon>Basidiomycota</taxon>
        <taxon>Agaricomycotina</taxon>
        <taxon>Agaricomycetes</taxon>
        <taxon>Agaricomycetidae</taxon>
        <taxon>Agaricales</taxon>
        <taxon>Marasmiineae</taxon>
        <taxon>Marasmiaceae</taxon>
        <taxon>Marasmius</taxon>
    </lineage>
</organism>
<evidence type="ECO:0000313" key="3">
    <source>
        <dbReference type="EMBL" id="KAL0564516.1"/>
    </source>
</evidence>
<comment type="caution">
    <text evidence="3">The sequence shown here is derived from an EMBL/GenBank/DDBJ whole genome shotgun (WGS) entry which is preliminary data.</text>
</comment>
<sequence length="274" mass="30219">MSIDEPKTAGKETQHLLRSFFELAVHNDTPSNLKSYPERYIAVQYNAVVDQAASKSDPDIYGFSLVGPPGTQFNITSQIVAITALIGGMFLSGNDLLKRPEPPPSIDHNSIPTGTVIGGVIGGVSGLLLAIALGYLFICFQQGHKQTTEHLEHTVEPYYMETSPPTATALYNNHKSRFLPLTFATGQTHSDSENRFSPAVQEGAFAGKYRHTETTPRTQAVNSQVPVNPDTRPRQHNPLNEARTTDLVMILNERLQNEQWDMNEGPPDYSSRRG</sequence>
<keyword evidence="4" id="KW-1185">Reference proteome</keyword>
<dbReference type="Proteomes" id="UP001465976">
    <property type="component" value="Unassembled WGS sequence"/>
</dbReference>
<reference evidence="3 4" key="1">
    <citation type="submission" date="2024-02" db="EMBL/GenBank/DDBJ databases">
        <title>A draft genome for the cacao thread blight pathogen Marasmius crinis-equi.</title>
        <authorList>
            <person name="Cohen S.P."/>
            <person name="Baruah I.K."/>
            <person name="Amoako-Attah I."/>
            <person name="Bukari Y."/>
            <person name="Meinhardt L.W."/>
            <person name="Bailey B.A."/>
        </authorList>
    </citation>
    <scope>NUCLEOTIDE SEQUENCE [LARGE SCALE GENOMIC DNA]</scope>
    <source>
        <strain evidence="3 4">GH-76</strain>
    </source>
</reference>